<evidence type="ECO:0000313" key="2">
    <source>
        <dbReference type="Proteomes" id="UP000005697"/>
    </source>
</evidence>
<dbReference type="EMBL" id="AEWX01000014">
    <property type="protein sequence ID" value="EGC20488.1"/>
    <property type="molecule type" value="Genomic_DNA"/>
</dbReference>
<gene>
    <name evidence="1" type="ORF">HMPREF9141_0967</name>
</gene>
<organism evidence="1 2">
    <name type="scientific">Prevotella multiformis DSM 16608</name>
    <dbReference type="NCBI Taxonomy" id="888743"/>
    <lineage>
        <taxon>Bacteria</taxon>
        <taxon>Pseudomonadati</taxon>
        <taxon>Bacteroidota</taxon>
        <taxon>Bacteroidia</taxon>
        <taxon>Bacteroidales</taxon>
        <taxon>Prevotellaceae</taxon>
        <taxon>Prevotella</taxon>
    </lineage>
</organism>
<sequence length="133" mass="14741">MLWKKQSDPSVLMVKETSACLIIQDKPVLKIPVGVLIQLNICRILVALLPSCATSGFLFQGVQPVMLFRKEDRICPPNSPESITGFFQNHPYIADRRGAAAGQIRSNLMHLIIYADGVPLQEAPDPMSADRIR</sequence>
<comment type="caution">
    <text evidence="1">The sequence shown here is derived from an EMBL/GenBank/DDBJ whole genome shotgun (WGS) entry which is preliminary data.</text>
</comment>
<evidence type="ECO:0000313" key="1">
    <source>
        <dbReference type="EMBL" id="EGC20488.1"/>
    </source>
</evidence>
<protein>
    <submittedName>
        <fullName evidence="1">Uncharacterized protein</fullName>
    </submittedName>
</protein>
<name>F0F5V1_9BACT</name>
<reference evidence="1 2" key="1">
    <citation type="submission" date="2011-01" db="EMBL/GenBank/DDBJ databases">
        <authorList>
            <person name="Muzny D."/>
            <person name="Qin X."/>
            <person name="Deng J."/>
            <person name="Jiang H."/>
            <person name="Liu Y."/>
            <person name="Qu J."/>
            <person name="Song X.-Z."/>
            <person name="Zhang L."/>
            <person name="Thornton R."/>
            <person name="Coyle M."/>
            <person name="Francisco L."/>
            <person name="Jackson L."/>
            <person name="Javaid M."/>
            <person name="Korchina V."/>
            <person name="Kovar C."/>
            <person name="Mata R."/>
            <person name="Mathew T."/>
            <person name="Ngo R."/>
            <person name="Nguyen L."/>
            <person name="Nguyen N."/>
            <person name="Okwuonu G."/>
            <person name="Ongeri F."/>
            <person name="Pham C."/>
            <person name="Simmons D."/>
            <person name="Wilczek-Boney K."/>
            <person name="Hale W."/>
            <person name="Jakkamsetti A."/>
            <person name="Pham P."/>
            <person name="Ruth R."/>
            <person name="San Lucas F."/>
            <person name="Warren J."/>
            <person name="Zhang J."/>
            <person name="Zhao Z."/>
            <person name="Zhou C."/>
            <person name="Zhu D."/>
            <person name="Lee S."/>
            <person name="Bess C."/>
            <person name="Blankenburg K."/>
            <person name="Forbes L."/>
            <person name="Fu Q."/>
            <person name="Gubbala S."/>
            <person name="Hirani K."/>
            <person name="Jayaseelan J.C."/>
            <person name="Lara F."/>
            <person name="Munidasa M."/>
            <person name="Palculict T."/>
            <person name="Patil S."/>
            <person name="Pu L.-L."/>
            <person name="Saada N."/>
            <person name="Tang L."/>
            <person name="Weissenberger G."/>
            <person name="Zhu Y."/>
            <person name="Hemphill L."/>
            <person name="Shang Y."/>
            <person name="Youmans B."/>
            <person name="Ayvaz T."/>
            <person name="Ross M."/>
            <person name="Santibanez J."/>
            <person name="Aqrawi P."/>
            <person name="Gross S."/>
            <person name="Joshi V."/>
            <person name="Fowler G."/>
            <person name="Nazareth L."/>
            <person name="Reid J."/>
            <person name="Worley K."/>
            <person name="Petrosino J."/>
            <person name="Highlander S."/>
            <person name="Gibbs R."/>
        </authorList>
    </citation>
    <scope>NUCLEOTIDE SEQUENCE [LARGE SCALE GENOMIC DNA]</scope>
    <source>
        <strain evidence="1 2">DSM 16608</strain>
    </source>
</reference>
<dbReference type="Proteomes" id="UP000005697">
    <property type="component" value="Unassembled WGS sequence"/>
</dbReference>
<dbReference type="AlphaFoldDB" id="F0F5V1"/>
<dbReference type="STRING" id="888743.HMPREF9141_0967"/>
<keyword evidence="2" id="KW-1185">Reference proteome</keyword>
<proteinExistence type="predicted"/>
<dbReference type="HOGENOM" id="CLU_1904839_0_0_10"/>
<accession>F0F5V1</accession>